<accession>A0A3P2EJJ7</accession>
<dbReference type="EMBL" id="RCZY01000002">
    <property type="protein sequence ID" value="RRE43211.1"/>
    <property type="molecule type" value="Genomic_DNA"/>
</dbReference>
<dbReference type="InterPro" id="IPR010265">
    <property type="entry name" value="Phage_lambda_TipM"/>
</dbReference>
<name>A0A3P2EJJ7_KLEPN</name>
<comment type="caution">
    <text evidence="1">The sequence shown here is derived from an EMBL/GenBank/DDBJ whole genome shotgun (WGS) entry which is preliminary data.</text>
</comment>
<reference evidence="1 2" key="1">
    <citation type="journal article" date="2019" name="Antimicrob. Agents Chemother.">
        <title>Applying Rapid Whole Genome Sequencing to Predict Phenotypic Antimicrobial Susceptibility Testing Results Among Carbapenem-Resistant Klebsiella pneumoniae Clinical Isolates.</title>
        <authorList>
            <person name="Tamma P.D."/>
            <person name="Fan Y."/>
            <person name="Bergman Y."/>
            <person name="Pertea G."/>
            <person name="Kazmi A."/>
            <person name="Lewis S."/>
            <person name="Carroll K.C."/>
            <person name="Schatz M.C."/>
            <person name="Timp W."/>
            <person name="Simner P.J."/>
        </authorList>
    </citation>
    <scope>NUCLEOTIDE SEQUENCE [LARGE SCALE GENOMIC DNA]</scope>
    <source>
        <strain evidence="1 2">KLPN_33</strain>
    </source>
</reference>
<dbReference type="GeneID" id="69755915"/>
<proteinExistence type="predicted"/>
<dbReference type="Pfam" id="PF05939">
    <property type="entry name" value="Phage_min_tail"/>
    <property type="match status" value="1"/>
</dbReference>
<evidence type="ECO:0000313" key="2">
    <source>
        <dbReference type="Proteomes" id="UP000272440"/>
    </source>
</evidence>
<sequence length="116" mass="13234">MAALETFDWSPLNGPTADIKYATRSVKYGDGYEQVTGDGINPESQSWPLTFTDYREEVMPILQFLRRHGETRAFIWVNPLGERGLYRATQIKPQLLDFARMTVTVTFVTAYRAAPI</sequence>
<dbReference type="Proteomes" id="UP000272440">
    <property type="component" value="Unassembled WGS sequence"/>
</dbReference>
<dbReference type="RefSeq" id="WP_044650396.1">
    <property type="nucleotide sequence ID" value="NZ_BILN01000008.1"/>
</dbReference>
<organism evidence="1 2">
    <name type="scientific">Klebsiella pneumoniae</name>
    <dbReference type="NCBI Taxonomy" id="573"/>
    <lineage>
        <taxon>Bacteria</taxon>
        <taxon>Pseudomonadati</taxon>
        <taxon>Pseudomonadota</taxon>
        <taxon>Gammaproteobacteria</taxon>
        <taxon>Enterobacterales</taxon>
        <taxon>Enterobacteriaceae</taxon>
        <taxon>Klebsiella/Raoultella group</taxon>
        <taxon>Klebsiella</taxon>
        <taxon>Klebsiella pneumoniae complex</taxon>
    </lineage>
</organism>
<evidence type="ECO:0000313" key="1">
    <source>
        <dbReference type="EMBL" id="RRE43211.1"/>
    </source>
</evidence>
<gene>
    <name evidence="1" type="ORF">EAO28_03720</name>
</gene>
<dbReference type="AlphaFoldDB" id="A0A3P2EJJ7"/>
<protein>
    <submittedName>
        <fullName evidence="1">Phage tail protein</fullName>
    </submittedName>
</protein>